<dbReference type="InterPro" id="IPR010512">
    <property type="entry name" value="DUF1091"/>
</dbReference>
<proteinExistence type="predicted"/>
<evidence type="ECO:0000313" key="1">
    <source>
        <dbReference type="Proteomes" id="UP000515160"/>
    </source>
</evidence>
<sequence>MKCQRIIICTNISQLSEKRLVLNSLLNCEMLMYKLLWSCMGFVMCTAHVTFTNLKCTFLNESLGEFKICRIRAVNRTHKYISIYSKPKIILDDITGNMKIMRYDYGYKPFFIDITIDVCKYLKNPQNVIVTTFYNTFKKMSNINHTCPYKHDVIVDKVWTGNLENDFSRYLPIPNGDYAIYCTFNVSNVELVKIFIYVRKS</sequence>
<accession>A0A9C6WDU2</accession>
<name>A0A9C6WDU2_DROAB</name>
<dbReference type="GeneID" id="127565372"/>
<dbReference type="PANTHER" id="PTHR20898:SF0">
    <property type="entry name" value="DAEDALUS ON 3-RELATED"/>
    <property type="match status" value="1"/>
</dbReference>
<evidence type="ECO:0000313" key="2">
    <source>
        <dbReference type="RefSeq" id="XP_051859424.1"/>
    </source>
</evidence>
<dbReference type="AlphaFoldDB" id="A0A9C6WDU2"/>
<dbReference type="Pfam" id="PF06477">
    <property type="entry name" value="DUF1091"/>
    <property type="match status" value="1"/>
</dbReference>
<protein>
    <submittedName>
        <fullName evidence="2">Uncharacterized protein LOC127565372</fullName>
    </submittedName>
</protein>
<organism evidence="1 2">
    <name type="scientific">Drosophila albomicans</name>
    <name type="common">Fruit fly</name>
    <dbReference type="NCBI Taxonomy" id="7291"/>
    <lineage>
        <taxon>Eukaryota</taxon>
        <taxon>Metazoa</taxon>
        <taxon>Ecdysozoa</taxon>
        <taxon>Arthropoda</taxon>
        <taxon>Hexapoda</taxon>
        <taxon>Insecta</taxon>
        <taxon>Pterygota</taxon>
        <taxon>Neoptera</taxon>
        <taxon>Endopterygota</taxon>
        <taxon>Diptera</taxon>
        <taxon>Brachycera</taxon>
        <taxon>Muscomorpha</taxon>
        <taxon>Ephydroidea</taxon>
        <taxon>Drosophilidae</taxon>
        <taxon>Drosophila</taxon>
    </lineage>
</organism>
<dbReference type="Proteomes" id="UP000515160">
    <property type="component" value="Chromosome 3"/>
</dbReference>
<dbReference type="OrthoDB" id="7941213at2759"/>
<reference evidence="2" key="1">
    <citation type="submission" date="2025-08" db="UniProtKB">
        <authorList>
            <consortium name="RefSeq"/>
        </authorList>
    </citation>
    <scope>IDENTIFICATION</scope>
    <source>
        <strain evidence="2">15112-1751.03</strain>
        <tissue evidence="2">Whole Adult</tissue>
    </source>
</reference>
<dbReference type="PANTHER" id="PTHR20898">
    <property type="entry name" value="DAEDALUS ON 3-RELATED-RELATED"/>
    <property type="match status" value="1"/>
</dbReference>
<dbReference type="RefSeq" id="XP_051859424.1">
    <property type="nucleotide sequence ID" value="XM_052003464.1"/>
</dbReference>
<gene>
    <name evidence="2" type="primary">LOC127565372</name>
</gene>
<keyword evidence="1" id="KW-1185">Reference proteome</keyword>